<evidence type="ECO:0008006" key="4">
    <source>
        <dbReference type="Google" id="ProtNLM"/>
    </source>
</evidence>
<dbReference type="Proteomes" id="UP000183018">
    <property type="component" value="Unassembled WGS sequence"/>
</dbReference>
<dbReference type="InterPro" id="IPR046150">
    <property type="entry name" value="DUF6152"/>
</dbReference>
<proteinExistence type="predicted"/>
<dbReference type="EMBL" id="FORC01000004">
    <property type="protein sequence ID" value="SFJ09596.1"/>
    <property type="molecule type" value="Genomic_DNA"/>
</dbReference>
<dbReference type="STRING" id="289370.SAMN05216602_3862"/>
<dbReference type="RefSeq" id="WP_074887845.1">
    <property type="nucleotide sequence ID" value="NZ_FORC01000004.1"/>
</dbReference>
<accession>A0A1I3NLE8</accession>
<keyword evidence="3" id="KW-1185">Reference proteome</keyword>
<dbReference type="AlphaFoldDB" id="A0A1I3NLE8"/>
<reference evidence="3" key="1">
    <citation type="submission" date="2016-10" db="EMBL/GenBank/DDBJ databases">
        <authorList>
            <person name="Varghese N."/>
            <person name="Submissions S."/>
        </authorList>
    </citation>
    <scope>NUCLEOTIDE SEQUENCE [LARGE SCALE GENOMIC DNA]</scope>
    <source>
        <strain evidence="3">LMG 22563</strain>
    </source>
</reference>
<sequence>MTLMSFPPLFRQRRWLLAALVTCALPGVVSAHHSFAIFDQTKTVTIKGVVSRFAWTNPHVAIYVDAPGPPEQQFKIETGSVNALKRTGWKANVIKAGDEAEVTFKPLKNGEPGGLLVEIKIGDTVLTGGG</sequence>
<keyword evidence="1" id="KW-0732">Signal</keyword>
<evidence type="ECO:0000256" key="1">
    <source>
        <dbReference type="SAM" id="SignalP"/>
    </source>
</evidence>
<dbReference type="Pfam" id="PF19649">
    <property type="entry name" value="DUF6152"/>
    <property type="match status" value="1"/>
</dbReference>
<feature type="signal peptide" evidence="1">
    <location>
        <begin position="1"/>
        <end position="31"/>
    </location>
</feature>
<protein>
    <recommendedName>
        <fullName evidence="4">Copper-binding protein</fullName>
    </recommendedName>
</protein>
<evidence type="ECO:0000313" key="2">
    <source>
        <dbReference type="EMBL" id="SFJ09596.1"/>
    </source>
</evidence>
<feature type="chain" id="PRO_5044373109" description="Copper-binding protein" evidence="1">
    <location>
        <begin position="32"/>
        <end position="130"/>
    </location>
</feature>
<organism evidence="2 3">
    <name type="scientific">Phytopseudomonas argentinensis</name>
    <dbReference type="NCBI Taxonomy" id="289370"/>
    <lineage>
        <taxon>Bacteria</taxon>
        <taxon>Pseudomonadati</taxon>
        <taxon>Pseudomonadota</taxon>
        <taxon>Gammaproteobacteria</taxon>
        <taxon>Pseudomonadales</taxon>
        <taxon>Pseudomonadaceae</taxon>
        <taxon>Phytopseudomonas</taxon>
    </lineage>
</organism>
<gene>
    <name evidence="2" type="ORF">SAMN05216602_3862</name>
</gene>
<name>A0A1I3NLE8_9GAMM</name>
<dbReference type="OrthoDB" id="8420938at2"/>
<evidence type="ECO:0000313" key="3">
    <source>
        <dbReference type="Proteomes" id="UP000183018"/>
    </source>
</evidence>